<accession>A0A437A2Z5</accession>
<evidence type="ECO:0000313" key="3">
    <source>
        <dbReference type="Proteomes" id="UP000283090"/>
    </source>
</evidence>
<dbReference type="RefSeq" id="XP_067491057.1">
    <property type="nucleotide sequence ID" value="XM_067632827.1"/>
</dbReference>
<evidence type="ECO:0000259" key="1">
    <source>
        <dbReference type="PROSITE" id="PS50181"/>
    </source>
</evidence>
<dbReference type="Gene3D" id="1.20.1280.50">
    <property type="match status" value="1"/>
</dbReference>
<dbReference type="AlphaFoldDB" id="A0A437A2Z5"/>
<gene>
    <name evidence="2" type="ORF">DFL_003834</name>
</gene>
<comment type="caution">
    <text evidence="2">The sequence shown here is derived from an EMBL/GenBank/DDBJ whole genome shotgun (WGS) entry which is preliminary data.</text>
</comment>
<dbReference type="SUPFAM" id="SSF81383">
    <property type="entry name" value="F-box domain"/>
    <property type="match status" value="1"/>
</dbReference>
<feature type="domain" description="F-box" evidence="1">
    <location>
        <begin position="2"/>
        <end position="43"/>
    </location>
</feature>
<reference evidence="2 3" key="1">
    <citation type="submission" date="2019-01" db="EMBL/GenBank/DDBJ databases">
        <title>Intercellular communication is required for trap formation in the nematode-trapping fungus Duddingtonia flagrans.</title>
        <authorList>
            <person name="Youssar L."/>
            <person name="Wernet V."/>
            <person name="Hensel N."/>
            <person name="Hildebrandt H.-G."/>
            <person name="Fischer R."/>
        </authorList>
    </citation>
    <scope>NUCLEOTIDE SEQUENCE [LARGE SCALE GENOMIC DNA]</scope>
    <source>
        <strain evidence="2 3">CBS H-5679</strain>
    </source>
</reference>
<dbReference type="PROSITE" id="PS50181">
    <property type="entry name" value="FBOX"/>
    <property type="match status" value="1"/>
</dbReference>
<dbReference type="GeneID" id="93586145"/>
<dbReference type="VEuPathDB" id="FungiDB:DFL_003834"/>
<dbReference type="OrthoDB" id="5291024at2759"/>
<evidence type="ECO:0000313" key="2">
    <source>
        <dbReference type="EMBL" id="RVD85513.1"/>
    </source>
</evidence>
<dbReference type="Proteomes" id="UP000283090">
    <property type="component" value="Unassembled WGS sequence"/>
</dbReference>
<dbReference type="InterPro" id="IPR001810">
    <property type="entry name" value="F-box_dom"/>
</dbReference>
<keyword evidence="3" id="KW-1185">Reference proteome</keyword>
<dbReference type="EMBL" id="SAEB01000006">
    <property type="protein sequence ID" value="RVD85513.1"/>
    <property type="molecule type" value="Genomic_DNA"/>
</dbReference>
<name>A0A437A2Z5_ARTFL</name>
<protein>
    <recommendedName>
        <fullName evidence="1">F-box domain-containing protein</fullName>
    </recommendedName>
</protein>
<organism evidence="2 3">
    <name type="scientific">Arthrobotrys flagrans</name>
    <name type="common">Nematode-trapping fungus</name>
    <name type="synonym">Trichothecium flagrans</name>
    <dbReference type="NCBI Taxonomy" id="97331"/>
    <lineage>
        <taxon>Eukaryota</taxon>
        <taxon>Fungi</taxon>
        <taxon>Dikarya</taxon>
        <taxon>Ascomycota</taxon>
        <taxon>Pezizomycotina</taxon>
        <taxon>Orbiliomycetes</taxon>
        <taxon>Orbiliales</taxon>
        <taxon>Orbiliaceae</taxon>
        <taxon>Arthrobotrys</taxon>
    </lineage>
</organism>
<sequence>MASNITTLPTEILHEILGHLDLDRSDLCDASRVCKTFYHVAKEYIPRDRDIALHNNRPGQLTTFLRRLLAEPSFGRNFTELSVVWGYTERNNVPASKTPAEGGENEKGEEFKWTAVELESLNVLAKKYSFHPRWIKSIQELQDPASLLIPILCLLPALEGLDMGTPVADIDLEGVYSDCLDAHLEEFIYRLIMDDKKHIVEPEELQKRFPESLITLKRFSRGHMDEQDGFDIDKIFPIFLLPNIQKTELNTLGGDFSLLSRFSQSTYLCKVKHLGLFNLECEATELARFFGFCEALEFVKVRFEWVNMGILEDWEDVEETFDLTVVQTALMRHKETLRDASVEVERDYWWFKRMKGKWRCGRKPSWWGGEDWGSTDDEEEEEEEG</sequence>
<dbReference type="InterPro" id="IPR036047">
    <property type="entry name" value="F-box-like_dom_sf"/>
</dbReference>
<dbReference type="SMART" id="SM00256">
    <property type="entry name" value="FBOX"/>
    <property type="match status" value="1"/>
</dbReference>
<dbReference type="Pfam" id="PF12937">
    <property type="entry name" value="F-box-like"/>
    <property type="match status" value="1"/>
</dbReference>
<dbReference type="CDD" id="cd09917">
    <property type="entry name" value="F-box_SF"/>
    <property type="match status" value="1"/>
</dbReference>
<proteinExistence type="predicted"/>